<dbReference type="EMBL" id="JBHTOH010000092">
    <property type="protein sequence ID" value="MFD1412023.1"/>
    <property type="molecule type" value="Genomic_DNA"/>
</dbReference>
<organism evidence="4 5">
    <name type="scientific">Lapidilactobacillus gannanensis</name>
    <dbReference type="NCBI Taxonomy" id="2486002"/>
    <lineage>
        <taxon>Bacteria</taxon>
        <taxon>Bacillati</taxon>
        <taxon>Bacillota</taxon>
        <taxon>Bacilli</taxon>
        <taxon>Lactobacillales</taxon>
        <taxon>Lactobacillaceae</taxon>
        <taxon>Lapidilactobacillus</taxon>
    </lineage>
</organism>
<dbReference type="RefSeq" id="WP_125648970.1">
    <property type="nucleotide sequence ID" value="NZ_RHOT01000011.1"/>
</dbReference>
<evidence type="ECO:0000313" key="5">
    <source>
        <dbReference type="Proteomes" id="UP001597191"/>
    </source>
</evidence>
<dbReference type="Pfam" id="PF10112">
    <property type="entry name" value="Halogen_Hydrol"/>
    <property type="match status" value="1"/>
</dbReference>
<feature type="compositionally biased region" description="Low complexity" evidence="1">
    <location>
        <begin position="257"/>
        <end position="266"/>
    </location>
</feature>
<evidence type="ECO:0000313" key="4">
    <source>
        <dbReference type="EMBL" id="MFD1412023.1"/>
    </source>
</evidence>
<feature type="signal peptide" evidence="3">
    <location>
        <begin position="1"/>
        <end position="26"/>
    </location>
</feature>
<reference evidence="5" key="1">
    <citation type="journal article" date="2019" name="Int. J. Syst. Evol. Microbiol.">
        <title>The Global Catalogue of Microorganisms (GCM) 10K type strain sequencing project: providing services to taxonomists for standard genome sequencing and annotation.</title>
        <authorList>
            <consortium name="The Broad Institute Genomics Platform"/>
            <consortium name="The Broad Institute Genome Sequencing Center for Infectious Disease"/>
            <person name="Wu L."/>
            <person name="Ma J."/>
        </authorList>
    </citation>
    <scope>NUCLEOTIDE SEQUENCE [LARGE SCALE GENOMIC DNA]</scope>
    <source>
        <strain evidence="5">CCM 8937</strain>
    </source>
</reference>
<keyword evidence="3" id="KW-0732">Signal</keyword>
<evidence type="ECO:0000256" key="1">
    <source>
        <dbReference type="SAM" id="MobiDB-lite"/>
    </source>
</evidence>
<feature type="region of interest" description="Disordered" evidence="1">
    <location>
        <begin position="248"/>
        <end position="289"/>
    </location>
</feature>
<feature type="chain" id="PRO_5046125974" evidence="3">
    <location>
        <begin position="27"/>
        <end position="289"/>
    </location>
</feature>
<keyword evidence="2" id="KW-0812">Transmembrane</keyword>
<protein>
    <submittedName>
        <fullName evidence="4">5-bromo-4-chloroindolyl phosphate hydrolysis family protein</fullName>
    </submittedName>
</protein>
<dbReference type="PROSITE" id="PS51257">
    <property type="entry name" value="PROKAR_LIPOPROTEIN"/>
    <property type="match status" value="1"/>
</dbReference>
<sequence>MMTFKKIMRVLFTAWVIIFASCTVLAYDDHDSFQAMLIFTLIGLALLLFNHRGRREKSRNQGDSFDTPISKQMLTHYQQAGLSDAEIKVFRDTMAEAKKEIVALETTMQEVPKLRAINLNHDTIDLSKALFAALVKEPDHLQEAAPFLYKHLPTSLQIAKKYQEISHHELKTSDTYAVLDRSVEMLAALSEQIKHDYLDFVSEDVTDLKSTLDSVNDNHDQPDFSSQSDQTIAQMQAELNQIQHDYLSTQAEKDATSAENNAANTTQPEVNEHSADTTEESDENHDDGK</sequence>
<keyword evidence="2" id="KW-1133">Transmembrane helix</keyword>
<dbReference type="InterPro" id="IPR018770">
    <property type="entry name" value="ChloroindolylP_hydrolase"/>
</dbReference>
<dbReference type="Proteomes" id="UP001597191">
    <property type="component" value="Unassembled WGS sequence"/>
</dbReference>
<evidence type="ECO:0000256" key="3">
    <source>
        <dbReference type="SAM" id="SignalP"/>
    </source>
</evidence>
<gene>
    <name evidence="4" type="ORF">ACFQ4R_10580</name>
</gene>
<name>A0ABW4BS74_9LACO</name>
<feature type="compositionally biased region" description="Acidic residues" evidence="1">
    <location>
        <begin position="277"/>
        <end position="289"/>
    </location>
</feature>
<keyword evidence="2" id="KW-0472">Membrane</keyword>
<comment type="caution">
    <text evidence="4">The sequence shown here is derived from an EMBL/GenBank/DDBJ whole genome shotgun (WGS) entry which is preliminary data.</text>
</comment>
<accession>A0ABW4BS74</accession>
<keyword evidence="5" id="KW-1185">Reference proteome</keyword>
<proteinExistence type="predicted"/>
<evidence type="ECO:0000256" key="2">
    <source>
        <dbReference type="SAM" id="Phobius"/>
    </source>
</evidence>
<feature type="transmembrane region" description="Helical" evidence="2">
    <location>
        <begin position="32"/>
        <end position="49"/>
    </location>
</feature>